<dbReference type="AlphaFoldDB" id="A0AAW6ASF3"/>
<evidence type="ECO:0000313" key="1">
    <source>
        <dbReference type="EMBL" id="MDB1999945.1"/>
    </source>
</evidence>
<proteinExistence type="predicted"/>
<sequence length="97" mass="11561">MMKKEYWKILKRLADRMSGDTIAEFYKMDRSCSNHWDKLQEAERKFSELELTQEERRAVDELLAVREEIDTNNNVLAYMAGIMDCLSFLTESEQMEI</sequence>
<dbReference type="EMBL" id="JAQLGM010000012">
    <property type="protein sequence ID" value="MDB1999945.1"/>
    <property type="molecule type" value="Genomic_DNA"/>
</dbReference>
<dbReference type="GeneID" id="57970588"/>
<evidence type="ECO:0000313" key="2">
    <source>
        <dbReference type="Proteomes" id="UP001300871"/>
    </source>
</evidence>
<protein>
    <submittedName>
        <fullName evidence="1">Uncharacterized protein</fullName>
    </submittedName>
</protein>
<accession>A0AAW6ASF3</accession>
<reference evidence="1" key="1">
    <citation type="submission" date="2023-01" db="EMBL/GenBank/DDBJ databases">
        <title>Human gut microbiome strain richness.</title>
        <authorList>
            <person name="Chen-Liaw A."/>
        </authorList>
    </citation>
    <scope>NUCLEOTIDE SEQUENCE</scope>
    <source>
        <strain evidence="1">B1_m1001713B170214d0_201011</strain>
    </source>
</reference>
<name>A0AAW6ASF3_CLOSY</name>
<comment type="caution">
    <text evidence="1">The sequence shown here is derived from an EMBL/GenBank/DDBJ whole genome shotgun (WGS) entry which is preliminary data.</text>
</comment>
<dbReference type="RefSeq" id="WP_021641448.1">
    <property type="nucleotide sequence ID" value="NZ_CP125623.1"/>
</dbReference>
<gene>
    <name evidence="1" type="ORF">PM006_06995</name>
</gene>
<dbReference type="Proteomes" id="UP001300871">
    <property type="component" value="Unassembled WGS sequence"/>
</dbReference>
<organism evidence="1 2">
    <name type="scientific">Clostridium symbiosum</name>
    <name type="common">Bacteroides symbiosus</name>
    <dbReference type="NCBI Taxonomy" id="1512"/>
    <lineage>
        <taxon>Bacteria</taxon>
        <taxon>Bacillati</taxon>
        <taxon>Bacillota</taxon>
        <taxon>Clostridia</taxon>
        <taxon>Lachnospirales</taxon>
        <taxon>Lachnospiraceae</taxon>
        <taxon>Otoolea</taxon>
    </lineage>
</organism>